<protein>
    <recommendedName>
        <fullName evidence="1">AAA+ ATPase domain-containing protein</fullName>
    </recommendedName>
</protein>
<organism evidence="2 3">
    <name type="scientific">Halanaerobium kushneri</name>
    <dbReference type="NCBI Taxonomy" id="56779"/>
    <lineage>
        <taxon>Bacteria</taxon>
        <taxon>Bacillati</taxon>
        <taxon>Bacillota</taxon>
        <taxon>Clostridia</taxon>
        <taxon>Halanaerobiales</taxon>
        <taxon>Halanaerobiaceae</taxon>
        <taxon>Halanaerobium</taxon>
    </lineage>
</organism>
<evidence type="ECO:0000259" key="1">
    <source>
        <dbReference type="SMART" id="SM00382"/>
    </source>
</evidence>
<dbReference type="InterPro" id="IPR008533">
    <property type="entry name" value="DUF815"/>
</dbReference>
<dbReference type="InterPro" id="IPR003593">
    <property type="entry name" value="AAA+_ATPase"/>
</dbReference>
<keyword evidence="3" id="KW-1185">Reference proteome</keyword>
<dbReference type="EMBL" id="FTNC01000001">
    <property type="protein sequence ID" value="SIQ02452.1"/>
    <property type="molecule type" value="Genomic_DNA"/>
</dbReference>
<gene>
    <name evidence="2" type="ORF">SAMN05421834_10150</name>
</gene>
<dbReference type="CDD" id="cd00009">
    <property type="entry name" value="AAA"/>
    <property type="match status" value="1"/>
</dbReference>
<dbReference type="OrthoDB" id="9812140at2"/>
<dbReference type="PANTHER" id="PTHR42935:SF1">
    <property type="entry name" value="SLR0930 PROTEIN"/>
    <property type="match status" value="1"/>
</dbReference>
<reference evidence="3" key="1">
    <citation type="submission" date="2017-01" db="EMBL/GenBank/DDBJ databases">
        <authorList>
            <person name="Varghese N."/>
            <person name="Submissions S."/>
        </authorList>
    </citation>
    <scope>NUCLEOTIDE SEQUENCE [LARGE SCALE GENOMIC DNA]</scope>
    <source>
        <strain evidence="3">ATCC 700103</strain>
    </source>
</reference>
<dbReference type="AlphaFoldDB" id="A0A1N6PE57"/>
<dbReference type="InterPro" id="IPR027417">
    <property type="entry name" value="P-loop_NTPase"/>
</dbReference>
<feature type="domain" description="AAA+ ATPase" evidence="1">
    <location>
        <begin position="225"/>
        <end position="365"/>
    </location>
</feature>
<dbReference type="STRING" id="56779.SAMN05421834_10150"/>
<dbReference type="RefSeq" id="WP_084566031.1">
    <property type="nucleotide sequence ID" value="NZ_FTNC01000001.1"/>
</dbReference>
<name>A0A1N6PE57_9FIRM</name>
<dbReference type="SUPFAM" id="SSF52540">
    <property type="entry name" value="P-loop containing nucleoside triphosphate hydrolases"/>
    <property type="match status" value="1"/>
</dbReference>
<accession>A0A1N6PE57</accession>
<dbReference type="Proteomes" id="UP000185669">
    <property type="component" value="Unassembled WGS sequence"/>
</dbReference>
<evidence type="ECO:0000313" key="3">
    <source>
        <dbReference type="Proteomes" id="UP000185669"/>
    </source>
</evidence>
<dbReference type="PANTHER" id="PTHR42935">
    <property type="entry name" value="SLR0930 PROTEIN"/>
    <property type="match status" value="1"/>
</dbReference>
<evidence type="ECO:0000313" key="2">
    <source>
        <dbReference type="EMBL" id="SIQ02452.1"/>
    </source>
</evidence>
<sequence>MHDNQLLNILKSTEKIILFREVKENKIISSLKEIADQLDNSDQTLTNLIYELIELNIKEGLQGDIWHNYLKKIVTDSENIFSLKAEKGTIDQDSSLYLLAKNDIKIITTLFSFSFNDLLINLDFEDFEHLGNFKLAETDRNLEKENLFKKLFVSASIDDNLKALINFYYNHGASILNESRAFFWQDNKLTRVNNSDPITFANLISYQKTQQKLIENTKSFLNGFQAHNVLLYGDSGTGKSSSVKALVNKFYQQGLRLIEINSSQIKELPSILEYLNERGLYFIIFMDDLSFEEFETDYKYLKAVMEGGIESRPDNVLFYATSNRRHLVREKWQDRESEIHENDILNEKLSLSERFGLTLMFSNPAQDEYLKIVKGLAAQENINLKKDELEKRALQWSRWNNGRSGRSARQFIDQLLKENHFQKSR</sequence>
<proteinExistence type="predicted"/>
<dbReference type="Gene3D" id="3.40.50.300">
    <property type="entry name" value="P-loop containing nucleotide triphosphate hydrolases"/>
    <property type="match status" value="1"/>
</dbReference>
<dbReference type="SMART" id="SM00382">
    <property type="entry name" value="AAA"/>
    <property type="match status" value="1"/>
</dbReference>
<dbReference type="Pfam" id="PF05673">
    <property type="entry name" value="DUF815"/>
    <property type="match status" value="1"/>
</dbReference>